<accession>A0ACC2DYK5</accession>
<protein>
    <submittedName>
        <fullName evidence="1">Uncharacterized protein</fullName>
    </submittedName>
</protein>
<sequence length="466" mass="52868">MGIQVVEVRSVSTVLPAKPTPPTDRYFLSNLDQVFSGQWYMNTVYYFPPPEISDPQKLVDSLKESLSKTLVHYPVLSGRIKTGEDGRLEVDFNDEGVPFKEAHVRARFDDWEDIKDCPFELELNTEGTTISDYSISPLLRIQINIFRCGGIAVGFSWAHAIADGWAATEFVKAWSEVHQTIPISKPPHFVSTLLEARNPPQVTHSTKDYLSTEKLVDSASVNNQIPEGTPSYQTIVFRLSTHQVDDLIDEVQGGPWKYGTVTAFEAVAAFTWKVMTEARDLPDSMITKYVYPISCRQRWEPQLPDGYFGNAAHMSCLPLKAGDIKKNHISYTAKVIHDDIAQTDTKYLKSAMDWMQIELGKGRDIGFNCDYYSGADVQSTSFIHFPIYETDFGWGKPLYYSFPIQDLFGDGLALVLPAPESGRSRCVPISMQQEHMKRLFENELFLKFQPNLKNYEYCTKRFTLPA</sequence>
<comment type="caution">
    <text evidence="1">The sequence shown here is derived from an EMBL/GenBank/DDBJ whole genome shotgun (WGS) entry which is preliminary data.</text>
</comment>
<evidence type="ECO:0000313" key="2">
    <source>
        <dbReference type="Proteomes" id="UP001162992"/>
    </source>
</evidence>
<dbReference type="EMBL" id="CM055095">
    <property type="protein sequence ID" value="KAJ7559381.1"/>
    <property type="molecule type" value="Genomic_DNA"/>
</dbReference>
<keyword evidence="2" id="KW-1185">Reference proteome</keyword>
<proteinExistence type="predicted"/>
<reference evidence="2" key="1">
    <citation type="journal article" date="2024" name="Proc. Natl. Acad. Sci. U.S.A.">
        <title>Extraordinary preservation of gene collinearity over three hundred million years revealed in homosporous lycophytes.</title>
        <authorList>
            <person name="Li C."/>
            <person name="Wickell D."/>
            <person name="Kuo L.Y."/>
            <person name="Chen X."/>
            <person name="Nie B."/>
            <person name="Liao X."/>
            <person name="Peng D."/>
            <person name="Ji J."/>
            <person name="Jenkins J."/>
            <person name="Williams M."/>
            <person name="Shu S."/>
            <person name="Plott C."/>
            <person name="Barry K."/>
            <person name="Rajasekar S."/>
            <person name="Grimwood J."/>
            <person name="Han X."/>
            <person name="Sun S."/>
            <person name="Hou Z."/>
            <person name="He W."/>
            <person name="Dai G."/>
            <person name="Sun C."/>
            <person name="Schmutz J."/>
            <person name="Leebens-Mack J.H."/>
            <person name="Li F.W."/>
            <person name="Wang L."/>
        </authorList>
    </citation>
    <scope>NUCLEOTIDE SEQUENCE [LARGE SCALE GENOMIC DNA]</scope>
    <source>
        <strain evidence="2">cv. PW_Plant_1</strain>
    </source>
</reference>
<evidence type="ECO:0000313" key="1">
    <source>
        <dbReference type="EMBL" id="KAJ7559381.1"/>
    </source>
</evidence>
<name>A0ACC2DYK5_DIPCM</name>
<gene>
    <name evidence="1" type="ORF">O6H91_04G082800</name>
</gene>
<dbReference type="Proteomes" id="UP001162992">
    <property type="component" value="Chromosome 4"/>
</dbReference>
<organism evidence="1 2">
    <name type="scientific">Diphasiastrum complanatum</name>
    <name type="common">Issler's clubmoss</name>
    <name type="synonym">Lycopodium complanatum</name>
    <dbReference type="NCBI Taxonomy" id="34168"/>
    <lineage>
        <taxon>Eukaryota</taxon>
        <taxon>Viridiplantae</taxon>
        <taxon>Streptophyta</taxon>
        <taxon>Embryophyta</taxon>
        <taxon>Tracheophyta</taxon>
        <taxon>Lycopodiopsida</taxon>
        <taxon>Lycopodiales</taxon>
        <taxon>Lycopodiaceae</taxon>
        <taxon>Lycopodioideae</taxon>
        <taxon>Diphasiastrum</taxon>
    </lineage>
</organism>